<dbReference type="Pfam" id="PF12802">
    <property type="entry name" value="MarR_2"/>
    <property type="match status" value="1"/>
</dbReference>
<proteinExistence type="predicted"/>
<evidence type="ECO:0000256" key="2">
    <source>
        <dbReference type="ARBA" id="ARBA00023125"/>
    </source>
</evidence>
<evidence type="ECO:0000259" key="4">
    <source>
        <dbReference type="PROSITE" id="PS50995"/>
    </source>
</evidence>
<keyword evidence="6" id="KW-1185">Reference proteome</keyword>
<dbReference type="PANTHER" id="PTHR42756:SF1">
    <property type="entry name" value="TRANSCRIPTIONAL REPRESSOR OF EMRAB OPERON"/>
    <property type="match status" value="1"/>
</dbReference>
<accession>A0ABM5M153</accession>
<dbReference type="PANTHER" id="PTHR42756">
    <property type="entry name" value="TRANSCRIPTIONAL REGULATOR, MARR"/>
    <property type="match status" value="1"/>
</dbReference>
<evidence type="ECO:0000256" key="1">
    <source>
        <dbReference type="ARBA" id="ARBA00023015"/>
    </source>
</evidence>
<name>A0ABM5M153_BACA1</name>
<dbReference type="InterPro" id="IPR000835">
    <property type="entry name" value="HTH_MarR-typ"/>
</dbReference>
<dbReference type="SUPFAM" id="SSF46785">
    <property type="entry name" value="Winged helix' DNA-binding domain"/>
    <property type="match status" value="1"/>
</dbReference>
<evidence type="ECO:0000256" key="3">
    <source>
        <dbReference type="ARBA" id="ARBA00023163"/>
    </source>
</evidence>
<reference evidence="5 6" key="1">
    <citation type="journal article" date="2011" name="Front. Microbiol.">
        <title>Genomic signatures of strain selection and enhancement in Bacillus atrophaeus var. globigii, a historical biowarfare simulant.</title>
        <authorList>
            <person name="Gibbons H.S."/>
            <person name="Broomall S.M."/>
            <person name="McNew L.A."/>
            <person name="Daligault H."/>
            <person name="Chapman C."/>
            <person name="Bruce D."/>
            <person name="Karavis M."/>
            <person name="Krepps M."/>
            <person name="McGregor P.A."/>
            <person name="Hong C."/>
            <person name="Park K.H."/>
            <person name="Akmal A."/>
            <person name="Feldman A."/>
            <person name="Lin J.S."/>
            <person name="Chang W.E."/>
            <person name="Higgs B.W."/>
            <person name="Demirev P."/>
            <person name="Lindquist J."/>
            <person name="Liem A."/>
            <person name="Fochler E."/>
            <person name="Read T.D."/>
            <person name="Tapia R."/>
            <person name="Johnson S."/>
            <person name="Bishop-Lilly K.A."/>
            <person name="Detter C."/>
            <person name="Han C."/>
            <person name="Sozhamannan S."/>
            <person name="Rosenzweig C.N."/>
            <person name="Skowronski E.W."/>
        </authorList>
    </citation>
    <scope>NUCLEOTIDE SEQUENCE [LARGE SCALE GENOMIC DNA]</scope>
    <source>
        <strain evidence="5 6">1942</strain>
    </source>
</reference>
<dbReference type="Proteomes" id="UP000006867">
    <property type="component" value="Chromosome"/>
</dbReference>
<dbReference type="PRINTS" id="PR00598">
    <property type="entry name" value="HTHMARR"/>
</dbReference>
<dbReference type="InterPro" id="IPR036388">
    <property type="entry name" value="WH-like_DNA-bd_sf"/>
</dbReference>
<evidence type="ECO:0000313" key="6">
    <source>
        <dbReference type="Proteomes" id="UP000006867"/>
    </source>
</evidence>
<gene>
    <name evidence="5" type="ordered locus">BATR1942_14610</name>
</gene>
<dbReference type="GeneID" id="92914265"/>
<protein>
    <submittedName>
        <fullName evidence="5">MarR family transcriptional regulator</fullName>
    </submittedName>
</protein>
<dbReference type="PROSITE" id="PS50995">
    <property type="entry name" value="HTH_MARR_2"/>
    <property type="match status" value="1"/>
</dbReference>
<keyword evidence="2" id="KW-0238">DNA-binding</keyword>
<organism evidence="5 6">
    <name type="scientific">Bacillus atrophaeus (strain 1942)</name>
    <dbReference type="NCBI Taxonomy" id="720555"/>
    <lineage>
        <taxon>Bacteria</taxon>
        <taxon>Bacillati</taxon>
        <taxon>Bacillota</taxon>
        <taxon>Bacilli</taxon>
        <taxon>Bacillales</taxon>
        <taxon>Bacillaceae</taxon>
        <taxon>Bacillus</taxon>
    </lineage>
</organism>
<dbReference type="RefSeq" id="WP_003326944.1">
    <property type="nucleotide sequence ID" value="NC_014639.1"/>
</dbReference>
<sequence length="143" mass="16838">MDKGKQGIMKDIIHTQFEVNRAVRKKLFQTERTITPTQMYMLSLLDKGEASTVSELRKRLDLTSGAATIAINRLIEGQYIKRERDQGDRRVVRLSMTDKGMEIYQKLNDQFQVTYSQLFKDFSAEELEQFLVFFNRMKEQTML</sequence>
<keyword evidence="1" id="KW-0805">Transcription regulation</keyword>
<evidence type="ECO:0000313" key="5">
    <source>
        <dbReference type="EMBL" id="ADP33844.1"/>
    </source>
</evidence>
<dbReference type="EMBL" id="CP002207">
    <property type="protein sequence ID" value="ADP33844.1"/>
    <property type="molecule type" value="Genomic_DNA"/>
</dbReference>
<dbReference type="Gene3D" id="1.10.10.10">
    <property type="entry name" value="Winged helix-like DNA-binding domain superfamily/Winged helix DNA-binding domain"/>
    <property type="match status" value="1"/>
</dbReference>
<dbReference type="SMART" id="SM00347">
    <property type="entry name" value="HTH_MARR"/>
    <property type="match status" value="1"/>
</dbReference>
<keyword evidence="3" id="KW-0804">Transcription</keyword>
<feature type="domain" description="HTH marR-type" evidence="4">
    <location>
        <begin position="9"/>
        <end position="139"/>
    </location>
</feature>
<dbReference type="InterPro" id="IPR036390">
    <property type="entry name" value="WH_DNA-bd_sf"/>
</dbReference>